<protein>
    <submittedName>
        <fullName evidence="1">Uncharacterized protein</fullName>
    </submittedName>
</protein>
<name>A0A6G8MY69_9VIRU</name>
<proteinExistence type="predicted"/>
<keyword evidence="2" id="KW-1185">Reference proteome</keyword>
<sequence length="122" mass="13814">MDNFWDTSDEDIKNSNFRACSLCGINIDDKPKWHKECSSCYRKCNVCSAPLGDVPAYFKQCRGCYGKKPAGEKCPKCEEGYLVDDKPCSFCKKNTGSCVDCDLTITSWKTRCMPCYTKNKRG</sequence>
<evidence type="ECO:0000313" key="1">
    <source>
        <dbReference type="EMBL" id="QIN54577.1"/>
    </source>
</evidence>
<reference evidence="1" key="1">
    <citation type="submission" date="2019-12" db="EMBL/GenBank/DDBJ databases">
        <title>The DNA Methylation Landscape of Giant Viruses.</title>
        <authorList>
            <person name="Jeudy S."/>
            <person name="Rigou S."/>
            <person name="Alempic J.-M."/>
            <person name="Claverie J.-M."/>
            <person name="Abergel C."/>
            <person name="Legendre M."/>
        </authorList>
    </citation>
    <scope>NUCLEOTIDE SEQUENCE</scope>
    <source>
        <strain evidence="1">P4</strain>
    </source>
</reference>
<evidence type="ECO:0000313" key="2">
    <source>
        <dbReference type="Proteomes" id="UP001224087"/>
    </source>
</evidence>
<accession>A0A6G8MY69</accession>
<organism evidence="1 2">
    <name type="scientific">Cedratvirus kamchatka</name>
    <dbReference type="NCBI Taxonomy" id="2716914"/>
    <lineage>
        <taxon>Viruses</taxon>
        <taxon>Pithoviruses</taxon>
        <taxon>Orthocedratvirinae</taxon>
        <taxon>Alphacedratvirus</taxon>
        <taxon>Alphacedratvirus rossiense</taxon>
    </lineage>
</organism>
<dbReference type="EMBL" id="MN873693">
    <property type="protein sequence ID" value="QIN54577.1"/>
    <property type="molecule type" value="Genomic_DNA"/>
</dbReference>
<gene>
    <name evidence="1" type="primary">ck452</name>
</gene>
<dbReference type="Proteomes" id="UP001224087">
    <property type="component" value="Segment"/>
</dbReference>